<reference evidence="2 3" key="1">
    <citation type="submission" date="2020-02" db="EMBL/GenBank/DDBJ databases">
        <title>Ideonella bacterium strain TBM-1.</title>
        <authorList>
            <person name="Chen W.-M."/>
        </authorList>
    </citation>
    <scope>NUCLEOTIDE SEQUENCE [LARGE SCALE GENOMIC DNA]</scope>
    <source>
        <strain evidence="2 3">TBM-1</strain>
    </source>
</reference>
<sequence length="350" mass="36474">MDTLSELLTQAPQYEGFIVDQFGVLHDGRHAYPGAAQALATLRAQGKRVLVLSNSGKRAADNQRRLAAFGFGADQIDGVLSSGELAHQQLAAAAVWPFAGARRLWVAEPEADAPLLAGLPHTLVAQPEDADLLLLASLREDLDLPALQARLTPAAQRGVPLVCANPDLQRLTARGLQPSCGAVAQAYAAALQATGGSADEAERRVLWLGKPHAPIYAACIAQLHAWGATRLLAVGDSLAHDVAGAAAAGLDSCLIAAGLPATAFGLPAHAADHPVDKAVDACRIHGGDKTVHSPEDKPLDKPASAPGLHPHWAALGADPARLHTTLRQLLAEPEAAHAPSPTWVLPRLAW</sequence>
<evidence type="ECO:0000256" key="1">
    <source>
        <dbReference type="SAM" id="MobiDB-lite"/>
    </source>
</evidence>
<dbReference type="InterPro" id="IPR006357">
    <property type="entry name" value="HAD-SF_hydro_IIA"/>
</dbReference>
<evidence type="ECO:0000313" key="3">
    <source>
        <dbReference type="Proteomes" id="UP000484255"/>
    </source>
</evidence>
<dbReference type="InterPro" id="IPR006356">
    <property type="entry name" value="HAD-SF_hydro_IIA_hyp3"/>
</dbReference>
<dbReference type="Pfam" id="PF13242">
    <property type="entry name" value="Hydrolase_like"/>
    <property type="match status" value="1"/>
</dbReference>
<dbReference type="EMBL" id="JAAGOH010000024">
    <property type="protein sequence ID" value="NDY92930.1"/>
    <property type="molecule type" value="Genomic_DNA"/>
</dbReference>
<dbReference type="SUPFAM" id="SSF56784">
    <property type="entry name" value="HAD-like"/>
    <property type="match status" value="1"/>
</dbReference>
<organism evidence="2 3">
    <name type="scientific">Ideonella livida</name>
    <dbReference type="NCBI Taxonomy" id="2707176"/>
    <lineage>
        <taxon>Bacteria</taxon>
        <taxon>Pseudomonadati</taxon>
        <taxon>Pseudomonadota</taxon>
        <taxon>Betaproteobacteria</taxon>
        <taxon>Burkholderiales</taxon>
        <taxon>Sphaerotilaceae</taxon>
        <taxon>Ideonella</taxon>
    </lineage>
</organism>
<dbReference type="AlphaFoldDB" id="A0A7C9PJY0"/>
<gene>
    <name evidence="2" type="ORF">G3A44_17185</name>
</gene>
<evidence type="ECO:0000313" key="2">
    <source>
        <dbReference type="EMBL" id="NDY92930.1"/>
    </source>
</evidence>
<dbReference type="GO" id="GO:0016791">
    <property type="term" value="F:phosphatase activity"/>
    <property type="evidence" value="ECO:0007669"/>
    <property type="project" value="TreeGrafter"/>
</dbReference>
<dbReference type="InterPro" id="IPR023214">
    <property type="entry name" value="HAD_sf"/>
</dbReference>
<name>A0A7C9PJY0_9BURK</name>
<dbReference type="GO" id="GO:0005737">
    <property type="term" value="C:cytoplasm"/>
    <property type="evidence" value="ECO:0007669"/>
    <property type="project" value="TreeGrafter"/>
</dbReference>
<dbReference type="Gene3D" id="3.40.50.1000">
    <property type="entry name" value="HAD superfamily/HAD-like"/>
    <property type="match status" value="2"/>
</dbReference>
<comment type="caution">
    <text evidence="2">The sequence shown here is derived from an EMBL/GenBank/DDBJ whole genome shotgun (WGS) entry which is preliminary data.</text>
</comment>
<dbReference type="Proteomes" id="UP000484255">
    <property type="component" value="Unassembled WGS sequence"/>
</dbReference>
<feature type="region of interest" description="Disordered" evidence="1">
    <location>
        <begin position="286"/>
        <end position="310"/>
    </location>
</feature>
<dbReference type="RefSeq" id="WP_163458980.1">
    <property type="nucleotide sequence ID" value="NZ_JAAGOH010000024.1"/>
</dbReference>
<keyword evidence="3" id="KW-1185">Reference proteome</keyword>
<protein>
    <submittedName>
        <fullName evidence="2">TIGR01459 family HAD-type hydrolase</fullName>
    </submittedName>
</protein>
<proteinExistence type="predicted"/>
<feature type="compositionally biased region" description="Basic and acidic residues" evidence="1">
    <location>
        <begin position="286"/>
        <end position="300"/>
    </location>
</feature>
<dbReference type="PANTHER" id="PTHR19288">
    <property type="entry name" value="4-NITROPHENYLPHOSPHATASE-RELATED"/>
    <property type="match status" value="1"/>
</dbReference>
<keyword evidence="2" id="KW-0378">Hydrolase</keyword>
<dbReference type="NCBIfam" id="TIGR01459">
    <property type="entry name" value="HAD-SF-IIA-hyp4"/>
    <property type="match status" value="1"/>
</dbReference>
<dbReference type="Pfam" id="PF13344">
    <property type="entry name" value="Hydrolase_6"/>
    <property type="match status" value="1"/>
</dbReference>
<accession>A0A7C9PJY0</accession>
<dbReference type="InterPro" id="IPR036412">
    <property type="entry name" value="HAD-like_sf"/>
</dbReference>
<dbReference type="PANTHER" id="PTHR19288:SF90">
    <property type="entry name" value="OS08G0542600 PROTEIN"/>
    <property type="match status" value="1"/>
</dbReference>